<dbReference type="PANTHER" id="PTHR15377">
    <property type="entry name" value="TRANSCRIPTION ELONGATION REGULATOR 1"/>
    <property type="match status" value="1"/>
</dbReference>
<evidence type="ECO:0008006" key="8">
    <source>
        <dbReference type="Google" id="ProtNLM"/>
    </source>
</evidence>
<feature type="compositionally biased region" description="Low complexity" evidence="3">
    <location>
        <begin position="28"/>
        <end position="65"/>
    </location>
</feature>
<feature type="compositionally biased region" description="Low complexity" evidence="3">
    <location>
        <begin position="183"/>
        <end position="196"/>
    </location>
</feature>
<name>A7RZN2_NEMVE</name>
<dbReference type="InParanoid" id="A7RZN2"/>
<dbReference type="AlphaFoldDB" id="A7RZN2"/>
<feature type="compositionally biased region" description="Basic and acidic residues" evidence="3">
    <location>
        <begin position="291"/>
        <end position="306"/>
    </location>
</feature>
<evidence type="ECO:0000313" key="6">
    <source>
        <dbReference type="EMBL" id="EDO43130.1"/>
    </source>
</evidence>
<feature type="region of interest" description="Disordered" evidence="3">
    <location>
        <begin position="286"/>
        <end position="390"/>
    </location>
</feature>
<dbReference type="InterPro" id="IPR045148">
    <property type="entry name" value="TCRG1-like"/>
</dbReference>
<dbReference type="GO" id="GO:0003712">
    <property type="term" value="F:transcription coregulator activity"/>
    <property type="evidence" value="ECO:0000318"/>
    <property type="project" value="GO_Central"/>
</dbReference>
<keyword evidence="7" id="KW-1185">Reference proteome</keyword>
<reference evidence="6 7" key="1">
    <citation type="journal article" date="2007" name="Science">
        <title>Sea anemone genome reveals ancestral eumetazoan gene repertoire and genomic organization.</title>
        <authorList>
            <person name="Putnam N.H."/>
            <person name="Srivastava M."/>
            <person name="Hellsten U."/>
            <person name="Dirks B."/>
            <person name="Chapman J."/>
            <person name="Salamov A."/>
            <person name="Terry A."/>
            <person name="Shapiro H."/>
            <person name="Lindquist E."/>
            <person name="Kapitonov V.V."/>
            <person name="Jurka J."/>
            <person name="Genikhovich G."/>
            <person name="Grigoriev I.V."/>
            <person name="Lucas S.M."/>
            <person name="Steele R.E."/>
            <person name="Finnerty J.R."/>
            <person name="Technau U."/>
            <person name="Martindale M.Q."/>
            <person name="Rokhsar D.S."/>
        </authorList>
    </citation>
    <scope>NUCLEOTIDE SEQUENCE [LARGE SCALE GENOMIC DNA]</scope>
    <source>
        <strain evidence="7">CH2 X CH6</strain>
    </source>
</reference>
<dbReference type="FunFam" id="1.10.10.440:FF:000008">
    <property type="entry name" value="Transcription elongation regulator 1 (CA150)"/>
    <property type="match status" value="1"/>
</dbReference>
<feature type="compositionally biased region" description="Basic and acidic residues" evidence="3">
    <location>
        <begin position="376"/>
        <end position="390"/>
    </location>
</feature>
<dbReference type="OMA" id="GMWLQPP"/>
<dbReference type="InterPro" id="IPR001202">
    <property type="entry name" value="WW_dom"/>
</dbReference>
<keyword evidence="2" id="KW-0175">Coiled coil</keyword>
<dbReference type="FunFam" id="1.10.10.440:FF:000001">
    <property type="entry name" value="Transcription elongation regulator 1 like"/>
    <property type="match status" value="1"/>
</dbReference>
<dbReference type="FunFam" id="2.20.70.10:FF:000049">
    <property type="entry name" value="Transcription elongation regulator 1-like"/>
    <property type="match status" value="1"/>
</dbReference>
<dbReference type="eggNOG" id="KOG0155">
    <property type="taxonomic scope" value="Eukaryota"/>
</dbReference>
<feature type="compositionally biased region" description="Polar residues" evidence="3">
    <location>
        <begin position="1"/>
        <end position="20"/>
    </location>
</feature>
<dbReference type="CDD" id="cd00201">
    <property type="entry name" value="WW"/>
    <property type="match status" value="2"/>
</dbReference>
<sequence length="830" mass="96684">MQPNQQHPGQQVSRQPQNAGPGQMQLGQQQVPNHQQSQHPGQQQPPNQQQPLYPGQQQQPGQQKPIMPLMQAAQVGPPGNMSMPNHRPQGLPPGMPPMALSLPGMPPPGLLPPPGMPPRLPIPGLGLPGMPLPGMPGMPPMGMVKQSEWSEHRTSDGRVYFYNSRTMQSTWERPKEMDQSQQPMAMPGMPPGMAGMLSGLFPGPRGLPHPPMRMATPQAQEVAQKADQSQQPVAAKEEEKSSGTEESREESQEADRSKPVASELVPGTTWCVVWTGTGKAFFFNPATRLSVWEKPEELKDNDKVDEIIENGPPSREEKSKSRKLSLDDADEHQAASKRPRRESRDEPPQSTSSDVEMKDEPLREPLPPAKHTKAHRKEEKAARDRKMLPLDERMKQFREMMLERGVSAFSTWEKELPKIVFDPRYLLLNQKERKQCFEKFVRTRADEERQERKNKMKEKKDSFKAMLQEMKVTVKTSFSEFAMKHGKEERFKQIEKMKERETIFLEYISELKKKEKETSKIKNTKLHDDFFELLEEQNLEAGANWRKVKSKIEDDPRYKAVESVSTKEDYFMQFMEELEKKENSDKEKQKAKMERMEASMRKRESEVREQQAEFAKAREKEKEFHLRDKAVQHFSALLTDMVRNSDVTWKETKRTLRKDHRWSMVEPLPKEEREKIFNDHISQLHERKREQFRKLLDETTELTLTSSWRSIKKIIRDDPRYSKFSSHDRKREAEFTDYLQDKQSSAKVDFRQLLKETHLITYKSKQNIENHRKHLKDIEQVLENDRRYLILECMPEERERLLMGYIDELHRRGPPPPPTATLPNTWSKTH</sequence>
<dbReference type="FunFam" id="1.10.10.440:FF:000005">
    <property type="entry name" value="Transcription elongation regulator 1 (CA150)"/>
    <property type="match status" value="1"/>
</dbReference>
<feature type="compositionally biased region" description="Basic and acidic residues" evidence="3">
    <location>
        <begin position="235"/>
        <end position="258"/>
    </location>
</feature>
<dbReference type="Gene3D" id="1.10.10.440">
    <property type="entry name" value="FF domain"/>
    <property type="match status" value="6"/>
</dbReference>
<proteinExistence type="predicted"/>
<dbReference type="SMART" id="SM00441">
    <property type="entry name" value="FF"/>
    <property type="match status" value="6"/>
</dbReference>
<evidence type="ECO:0000256" key="2">
    <source>
        <dbReference type="SAM" id="Coils"/>
    </source>
</evidence>
<feature type="domain" description="FF" evidence="5">
    <location>
        <begin position="683"/>
        <end position="741"/>
    </location>
</feature>
<protein>
    <recommendedName>
        <fullName evidence="8">Transcription elongation regulator 1</fullName>
    </recommendedName>
</protein>
<dbReference type="SUPFAM" id="SSF51045">
    <property type="entry name" value="WW domain"/>
    <property type="match status" value="2"/>
</dbReference>
<evidence type="ECO:0000256" key="3">
    <source>
        <dbReference type="SAM" id="MobiDB-lite"/>
    </source>
</evidence>
<dbReference type="Pfam" id="PF23517">
    <property type="entry name" value="WW_TCERG1"/>
    <property type="match status" value="1"/>
</dbReference>
<dbReference type="Pfam" id="PF00397">
    <property type="entry name" value="WW"/>
    <property type="match status" value="1"/>
</dbReference>
<dbReference type="GO" id="GO:0070063">
    <property type="term" value="F:RNA polymerase binding"/>
    <property type="evidence" value="ECO:0000318"/>
    <property type="project" value="GO_Central"/>
</dbReference>
<dbReference type="SMART" id="SM00456">
    <property type="entry name" value="WW"/>
    <property type="match status" value="2"/>
</dbReference>
<feature type="domain" description="FF" evidence="5">
    <location>
        <begin position="455"/>
        <end position="510"/>
    </location>
</feature>
<feature type="region of interest" description="Disordered" evidence="3">
    <location>
        <begin position="171"/>
        <end position="267"/>
    </location>
</feature>
<dbReference type="PhylomeDB" id="A7RZN2"/>
<feature type="domain" description="WW" evidence="4">
    <location>
        <begin position="149"/>
        <end position="176"/>
    </location>
</feature>
<feature type="domain" description="FF" evidence="5">
    <location>
        <begin position="390"/>
        <end position="443"/>
    </location>
</feature>
<feature type="compositionally biased region" description="Polar residues" evidence="3">
    <location>
        <begin position="217"/>
        <end position="232"/>
    </location>
</feature>
<dbReference type="Gene3D" id="2.20.70.10">
    <property type="match status" value="2"/>
</dbReference>
<evidence type="ECO:0000259" key="5">
    <source>
        <dbReference type="PROSITE" id="PS51676"/>
    </source>
</evidence>
<organism evidence="6 7">
    <name type="scientific">Nematostella vectensis</name>
    <name type="common">Starlet sea anemone</name>
    <dbReference type="NCBI Taxonomy" id="45351"/>
    <lineage>
        <taxon>Eukaryota</taxon>
        <taxon>Metazoa</taxon>
        <taxon>Cnidaria</taxon>
        <taxon>Anthozoa</taxon>
        <taxon>Hexacorallia</taxon>
        <taxon>Actiniaria</taxon>
        <taxon>Edwardsiidae</taxon>
        <taxon>Nematostella</taxon>
    </lineage>
</organism>
<dbReference type="PROSITE" id="PS01159">
    <property type="entry name" value="WW_DOMAIN_1"/>
    <property type="match status" value="1"/>
</dbReference>
<dbReference type="STRING" id="45351.A7RZN2"/>
<evidence type="ECO:0000256" key="1">
    <source>
        <dbReference type="ARBA" id="ARBA00022737"/>
    </source>
</evidence>
<dbReference type="InterPro" id="IPR036020">
    <property type="entry name" value="WW_dom_sf"/>
</dbReference>
<gene>
    <name evidence="6" type="ORF">NEMVEDRAFT_v1g183813</name>
</gene>
<dbReference type="GO" id="GO:0005634">
    <property type="term" value="C:nucleus"/>
    <property type="evidence" value="ECO:0000318"/>
    <property type="project" value="GO_Central"/>
</dbReference>
<dbReference type="Proteomes" id="UP000001593">
    <property type="component" value="Unassembled WGS sequence"/>
</dbReference>
<keyword evidence="1" id="KW-0677">Repeat</keyword>
<dbReference type="PROSITE" id="PS50020">
    <property type="entry name" value="WW_DOMAIN_2"/>
    <property type="match status" value="2"/>
</dbReference>
<feature type="domain" description="WW" evidence="4">
    <location>
        <begin position="270"/>
        <end position="297"/>
    </location>
</feature>
<feature type="coiled-coil region" evidence="2">
    <location>
        <begin position="579"/>
        <end position="620"/>
    </location>
</feature>
<feature type="region of interest" description="Disordered" evidence="3">
    <location>
        <begin position="1"/>
        <end position="98"/>
    </location>
</feature>
<dbReference type="SUPFAM" id="SSF81698">
    <property type="entry name" value="FF domain"/>
    <property type="match status" value="5"/>
</dbReference>
<dbReference type="FunFam" id="2.20.70.10:FF:000148">
    <property type="entry name" value="AFR317Cp"/>
    <property type="match status" value="1"/>
</dbReference>
<evidence type="ECO:0000313" key="7">
    <source>
        <dbReference type="Proteomes" id="UP000001593"/>
    </source>
</evidence>
<dbReference type="FunFam" id="1.10.10.440:FF:000006">
    <property type="entry name" value="Transcription elongation regulator 1 (CA150)"/>
    <property type="match status" value="1"/>
</dbReference>
<feature type="compositionally biased region" description="Polar residues" evidence="3">
    <location>
        <begin position="821"/>
        <end position="830"/>
    </location>
</feature>
<dbReference type="InterPro" id="IPR036517">
    <property type="entry name" value="FF_domain_sf"/>
</dbReference>
<evidence type="ECO:0000259" key="4">
    <source>
        <dbReference type="PROSITE" id="PS50020"/>
    </source>
</evidence>
<dbReference type="PANTHER" id="PTHR15377:SF3">
    <property type="entry name" value="WW DOMAIN-CONTAINING PROTEIN"/>
    <property type="match status" value="1"/>
</dbReference>
<dbReference type="HOGENOM" id="CLU_008684_0_0_1"/>
<dbReference type="Pfam" id="PF01846">
    <property type="entry name" value="FF"/>
    <property type="match status" value="6"/>
</dbReference>
<dbReference type="InterPro" id="IPR002713">
    <property type="entry name" value="FF_domain"/>
</dbReference>
<feature type="domain" description="FF" evidence="5">
    <location>
        <begin position="522"/>
        <end position="577"/>
    </location>
</feature>
<accession>A7RZN2</accession>
<feature type="region of interest" description="Disordered" evidence="3">
    <location>
        <begin position="810"/>
        <end position="830"/>
    </location>
</feature>
<dbReference type="InterPro" id="IPR057565">
    <property type="entry name" value="WW_TCRG1_3rd"/>
</dbReference>
<dbReference type="PROSITE" id="PS51676">
    <property type="entry name" value="FF"/>
    <property type="match status" value="4"/>
</dbReference>
<dbReference type="EMBL" id="DS469557">
    <property type="protein sequence ID" value="EDO43130.1"/>
    <property type="molecule type" value="Genomic_DNA"/>
</dbReference>